<feature type="region of interest" description="Disordered" evidence="1">
    <location>
        <begin position="738"/>
        <end position="795"/>
    </location>
</feature>
<dbReference type="Proteomes" id="UP000318447">
    <property type="component" value="Unassembled WGS sequence"/>
</dbReference>
<evidence type="ECO:0000256" key="1">
    <source>
        <dbReference type="SAM" id="MobiDB-lite"/>
    </source>
</evidence>
<dbReference type="EMBL" id="RHLC01000007">
    <property type="protein sequence ID" value="TPP53652.1"/>
    <property type="molecule type" value="Genomic_DNA"/>
</dbReference>
<dbReference type="VEuPathDB" id="TriTrypDB:LdCL_330029500"/>
<feature type="compositionally biased region" description="Polar residues" evidence="1">
    <location>
        <begin position="31"/>
        <end position="47"/>
    </location>
</feature>
<feature type="compositionally biased region" description="Polar residues" evidence="1">
    <location>
        <begin position="786"/>
        <end position="795"/>
    </location>
</feature>
<feature type="compositionally biased region" description="Low complexity" evidence="1">
    <location>
        <begin position="206"/>
        <end position="269"/>
    </location>
</feature>
<organism evidence="2 3">
    <name type="scientific">Leishmania donovani</name>
    <dbReference type="NCBI Taxonomy" id="5661"/>
    <lineage>
        <taxon>Eukaryota</taxon>
        <taxon>Discoba</taxon>
        <taxon>Euglenozoa</taxon>
        <taxon>Kinetoplastea</taxon>
        <taxon>Metakinetoplastina</taxon>
        <taxon>Trypanosomatida</taxon>
        <taxon>Trypanosomatidae</taxon>
        <taxon>Leishmaniinae</taxon>
        <taxon>Leishmania</taxon>
    </lineage>
</organism>
<reference evidence="3" key="1">
    <citation type="submission" date="2019-02" db="EMBL/GenBank/DDBJ databases">
        <title>FDA dAtabase for Regulatory Grade micrObial Sequences (FDA-ARGOS): Supporting development and validation of Infectious Disease Dx tests.</title>
        <authorList>
            <person name="Duncan R."/>
            <person name="Fisher C."/>
            <person name="Tallon L."/>
            <person name="Sadzewicz L."/>
            <person name="Sengamalay N."/>
            <person name="Ott S."/>
            <person name="Godinez A."/>
            <person name="Nagaraj S."/>
            <person name="Vavikolanu K."/>
            <person name="Nadendla S."/>
            <person name="Aluvathingal J."/>
            <person name="Sichtig H."/>
        </authorList>
    </citation>
    <scope>NUCLEOTIDE SEQUENCE [LARGE SCALE GENOMIC DNA]</scope>
    <source>
        <strain evidence="3">FDAARGOS_361</strain>
    </source>
</reference>
<feature type="region of interest" description="Disordered" evidence="1">
    <location>
        <begin position="190"/>
        <end position="269"/>
    </location>
</feature>
<feature type="compositionally biased region" description="Gly residues" evidence="1">
    <location>
        <begin position="738"/>
        <end position="754"/>
    </location>
</feature>
<comment type="caution">
    <text evidence="2">The sequence shown here is derived from an EMBL/GenBank/DDBJ whole genome shotgun (WGS) entry which is preliminary data.</text>
</comment>
<accession>A0A504XX56</accession>
<dbReference type="AlphaFoldDB" id="A0A504XX56"/>
<proteinExistence type="predicted"/>
<feature type="compositionally biased region" description="Low complexity" evidence="1">
    <location>
        <begin position="586"/>
        <end position="597"/>
    </location>
</feature>
<sequence length="795" mass="81691">MLFRDQHDSGNGAGAVGTGVANQHNEDDETCSTGGRSYTSAESATAQSFEHRMAQLQNTMNMMPDISGEANAFSKAEPGIDGGAQTYLTPGYQLFPRVGGAYADTDSDDIDDVQNSLPVMAHANDGDNGGPKRARHNTTSSGRKPESTVDEDEEEADYLASLLRNIEKHAERLDTQFYRYPSSDVIKQQMATTAPPSGEKAKDDAAATGNGAASAGSCGTTASAGEGSAAEDQSGSGSAVSPRSSPQALRAGSPAPSPTAAAPPASSHSPGTKLFLGGLRYEVIQSGRHMVSWIFQVACGVRLSPSSILIHRKTKNGRSNVAPTGCASVFVANDADVQALLDVNQRIYCAEEGVYVSPSPEIMKELIASKDIVDVTGGRVRGPAHPVVIERAYRQSSPSTQPLLGDALAFSPPPTAKGLDPQRVTFHAYLRSDAAARRSPTAPSSSGLPSATGSSAAHHKVLFVAALPTEATSDYVSWLFSLMSITLPPSHIHIIGGEGTNPVVSGPPGGASSAGVGKNMSDSCATVNLGEGDIPIALNYHHRVLCTSRGAWIGHSAQDIAALRASDASLRDCPVLHVDRRMSAQTAAGVGSGSSASPETPVYTHGSAGGEFGSSGIPPYPPMQAPYSPPVFGGMPVMPAATIGGAVNAMPFPMQWGFSIPSSSANCMRTGVPPPPQAAMMGGAVTPAMGAGAPPPPPNATMPPPFPFPQTVTIGDRVYQLPHGATLQFLPVITPAGGAGAGGEAEVGGTGSAAGGRRRNEPSGRGNPSNLEAPAKPSTDLPQPDTPLQFSTRPS</sequence>
<dbReference type="VEuPathDB" id="TriTrypDB:LDHU3_33.3240"/>
<feature type="region of interest" description="Disordered" evidence="1">
    <location>
        <begin position="119"/>
        <end position="155"/>
    </location>
</feature>
<evidence type="ECO:0000313" key="3">
    <source>
        <dbReference type="Proteomes" id="UP000318447"/>
    </source>
</evidence>
<dbReference type="VEuPathDB" id="TriTrypDB:LdBPK_332250.1"/>
<name>A0A504XX56_LEIDO</name>
<feature type="region of interest" description="Disordered" evidence="1">
    <location>
        <begin position="1"/>
        <end position="47"/>
    </location>
</feature>
<gene>
    <name evidence="2" type="ORF">CGC21_37515</name>
</gene>
<feature type="region of interest" description="Disordered" evidence="1">
    <location>
        <begin position="586"/>
        <end position="617"/>
    </location>
</feature>
<protein>
    <submittedName>
        <fullName evidence="2">Uncharacterized protein</fullName>
    </submittedName>
</protein>
<evidence type="ECO:0000313" key="2">
    <source>
        <dbReference type="EMBL" id="TPP53652.1"/>
    </source>
</evidence>